<comment type="catalytic activity">
    <reaction evidence="4">
        <text>a sn-glycero-3-phosphodiester + H2O = an alcohol + sn-glycerol 3-phosphate + H(+)</text>
        <dbReference type="Rhea" id="RHEA:12969"/>
        <dbReference type="ChEBI" id="CHEBI:15377"/>
        <dbReference type="ChEBI" id="CHEBI:15378"/>
        <dbReference type="ChEBI" id="CHEBI:30879"/>
        <dbReference type="ChEBI" id="CHEBI:57597"/>
        <dbReference type="ChEBI" id="CHEBI:83408"/>
        <dbReference type="EC" id="3.1.4.46"/>
    </reaction>
</comment>
<reference evidence="7" key="2">
    <citation type="submission" date="2020-11" db="EMBL/GenBank/DDBJ databases">
        <authorList>
            <person name="Cecchin M."/>
            <person name="Marcolungo L."/>
            <person name="Rossato M."/>
            <person name="Girolomoni L."/>
            <person name="Cosentino E."/>
            <person name="Cuine S."/>
            <person name="Li-Beisson Y."/>
            <person name="Delledonne M."/>
            <person name="Ballottari M."/>
        </authorList>
    </citation>
    <scope>NUCLEOTIDE SEQUENCE</scope>
    <source>
        <strain evidence="7">211/11P</strain>
        <tissue evidence="7">Whole cell</tissue>
    </source>
</reference>
<feature type="compositionally biased region" description="Low complexity" evidence="5">
    <location>
        <begin position="157"/>
        <end position="166"/>
    </location>
</feature>
<accession>A0A9D4TQ52</accession>
<evidence type="ECO:0000313" key="8">
    <source>
        <dbReference type="Proteomes" id="UP001055712"/>
    </source>
</evidence>
<dbReference type="OrthoDB" id="1058301at2759"/>
<comment type="caution">
    <text evidence="7">The sequence shown here is derived from an EMBL/GenBank/DDBJ whole genome shotgun (WGS) entry which is preliminary data.</text>
</comment>
<feature type="region of interest" description="Disordered" evidence="5">
    <location>
        <begin position="54"/>
        <end position="76"/>
    </location>
</feature>
<evidence type="ECO:0000256" key="5">
    <source>
        <dbReference type="SAM" id="MobiDB-lite"/>
    </source>
</evidence>
<evidence type="ECO:0000256" key="3">
    <source>
        <dbReference type="ARBA" id="ARBA00022801"/>
    </source>
</evidence>
<sequence>MAAHQTSTAPGVGIGGWAHAIKPAASSVVSWPGMKPKQFPGLLDPAADTVALGGHRGMGANSWQPSSSSSPASAPYRENTLKSFQRAVECGASFLEFDVQVTFDGVPVIWHDNYVVWGDEAQPTSRRISDLTFREFHQLAPINGSSEPEADVPMGASPTSSCMSFSSMDSGSSGANRLLRKLRNDAPAVPYEPTLRSWAVEQEDHFPTLADVFAGIPPSVAFDLEVKMAVPDDVAVTPAAEVDRMVSAILAAVDAGLAAHGPRLIVFSSFDPEVCLEIKQRRPDATVMFLSGGGVYAHVDERRTSVASAVDFAAGAGLQGVVLNTVALQRQGDVVEAARDRGLRIMTYGSLNDDPEWVRRQWYMGVQGVIVDDVAGVAAALSATLR</sequence>
<proteinExistence type="predicted"/>
<organism evidence="7 8">
    <name type="scientific">Chlorella vulgaris</name>
    <name type="common">Green alga</name>
    <dbReference type="NCBI Taxonomy" id="3077"/>
    <lineage>
        <taxon>Eukaryota</taxon>
        <taxon>Viridiplantae</taxon>
        <taxon>Chlorophyta</taxon>
        <taxon>core chlorophytes</taxon>
        <taxon>Trebouxiophyceae</taxon>
        <taxon>Chlorellales</taxon>
        <taxon>Chlorellaceae</taxon>
        <taxon>Chlorella clade</taxon>
        <taxon>Chlorella</taxon>
    </lineage>
</organism>
<keyword evidence="3" id="KW-0378">Hydrolase</keyword>
<evidence type="ECO:0000256" key="4">
    <source>
        <dbReference type="ARBA" id="ARBA00047512"/>
    </source>
</evidence>
<dbReference type="PANTHER" id="PTHR22958:SF1">
    <property type="entry name" value="GLYCEROPHOSPHOCHOLINE PHOSPHODIESTERASE GPCPD1"/>
    <property type="match status" value="1"/>
</dbReference>
<dbReference type="EMBL" id="SIDB01000006">
    <property type="protein sequence ID" value="KAI3431616.1"/>
    <property type="molecule type" value="Genomic_DNA"/>
</dbReference>
<name>A0A9D4TQ52_CHLVU</name>
<keyword evidence="8" id="KW-1185">Reference proteome</keyword>
<gene>
    <name evidence="7" type="ORF">D9Q98_004665</name>
</gene>
<feature type="region of interest" description="Disordered" evidence="5">
    <location>
        <begin position="144"/>
        <end position="166"/>
    </location>
</feature>
<dbReference type="GO" id="GO:0006071">
    <property type="term" value="P:glycerol metabolic process"/>
    <property type="evidence" value="ECO:0007669"/>
    <property type="project" value="UniProtKB-KW"/>
</dbReference>
<evidence type="ECO:0000256" key="1">
    <source>
        <dbReference type="ARBA" id="ARBA00012247"/>
    </source>
</evidence>
<keyword evidence="2" id="KW-0319">Glycerol metabolism</keyword>
<evidence type="ECO:0000259" key="6">
    <source>
        <dbReference type="PROSITE" id="PS51704"/>
    </source>
</evidence>
<evidence type="ECO:0000313" key="7">
    <source>
        <dbReference type="EMBL" id="KAI3431616.1"/>
    </source>
</evidence>
<protein>
    <recommendedName>
        <fullName evidence="1">glycerophosphodiester phosphodiesterase</fullName>
        <ecNumber evidence="1">3.1.4.46</ecNumber>
    </recommendedName>
</protein>
<dbReference type="GO" id="GO:0008889">
    <property type="term" value="F:glycerophosphodiester phosphodiesterase activity"/>
    <property type="evidence" value="ECO:0007669"/>
    <property type="project" value="UniProtKB-EC"/>
</dbReference>
<dbReference type="Gene3D" id="3.20.20.190">
    <property type="entry name" value="Phosphatidylinositol (PI) phosphodiesterase"/>
    <property type="match status" value="1"/>
</dbReference>
<dbReference type="EC" id="3.1.4.46" evidence="1"/>
<dbReference type="InterPro" id="IPR030395">
    <property type="entry name" value="GP_PDE_dom"/>
</dbReference>
<dbReference type="Pfam" id="PF03009">
    <property type="entry name" value="GDPD"/>
    <property type="match status" value="1"/>
</dbReference>
<dbReference type="PROSITE" id="PS51704">
    <property type="entry name" value="GP_PDE"/>
    <property type="match status" value="1"/>
</dbReference>
<evidence type="ECO:0000256" key="2">
    <source>
        <dbReference type="ARBA" id="ARBA00022798"/>
    </source>
</evidence>
<dbReference type="InterPro" id="IPR017946">
    <property type="entry name" value="PLC-like_Pdiesterase_TIM-brl"/>
</dbReference>
<dbReference type="AlphaFoldDB" id="A0A9D4TQ52"/>
<dbReference type="Proteomes" id="UP001055712">
    <property type="component" value="Unassembled WGS sequence"/>
</dbReference>
<dbReference type="SUPFAM" id="SSF51695">
    <property type="entry name" value="PLC-like phosphodiesterases"/>
    <property type="match status" value="1"/>
</dbReference>
<dbReference type="InterPro" id="IPR051578">
    <property type="entry name" value="GDPD"/>
</dbReference>
<reference evidence="7" key="1">
    <citation type="journal article" date="2019" name="Plant J.">
        <title>Chlorella vulgaris genome assembly and annotation reveals the molecular basis for metabolic acclimation to high light conditions.</title>
        <authorList>
            <person name="Cecchin M."/>
            <person name="Marcolungo L."/>
            <person name="Rossato M."/>
            <person name="Girolomoni L."/>
            <person name="Cosentino E."/>
            <person name="Cuine S."/>
            <person name="Li-Beisson Y."/>
            <person name="Delledonne M."/>
            <person name="Ballottari M."/>
        </authorList>
    </citation>
    <scope>NUCLEOTIDE SEQUENCE</scope>
    <source>
        <strain evidence="7">211/11P</strain>
    </source>
</reference>
<dbReference type="PANTHER" id="PTHR22958">
    <property type="entry name" value="GLYCEROPHOSPHORYL DIESTER PHOSPHODIESTERASE"/>
    <property type="match status" value="1"/>
</dbReference>
<dbReference type="GO" id="GO:0046475">
    <property type="term" value="P:glycerophospholipid catabolic process"/>
    <property type="evidence" value="ECO:0007669"/>
    <property type="project" value="TreeGrafter"/>
</dbReference>
<feature type="compositionally biased region" description="Low complexity" evidence="5">
    <location>
        <begin position="65"/>
        <end position="75"/>
    </location>
</feature>
<feature type="domain" description="GP-PDE" evidence="6">
    <location>
        <begin position="64"/>
        <end position="381"/>
    </location>
</feature>